<reference evidence="3" key="1">
    <citation type="journal article" date="2020" name="Stud. Mycol.">
        <title>101 Dothideomycetes genomes: a test case for predicting lifestyles and emergence of pathogens.</title>
        <authorList>
            <person name="Haridas S."/>
            <person name="Albert R."/>
            <person name="Binder M."/>
            <person name="Bloem J."/>
            <person name="Labutti K."/>
            <person name="Salamov A."/>
            <person name="Andreopoulos B."/>
            <person name="Baker S."/>
            <person name="Barry K."/>
            <person name="Bills G."/>
            <person name="Bluhm B."/>
            <person name="Cannon C."/>
            <person name="Castanera R."/>
            <person name="Culley D."/>
            <person name="Daum C."/>
            <person name="Ezra D."/>
            <person name="Gonzalez J."/>
            <person name="Henrissat B."/>
            <person name="Kuo A."/>
            <person name="Liang C."/>
            <person name="Lipzen A."/>
            <person name="Lutzoni F."/>
            <person name="Magnuson J."/>
            <person name="Mondo S."/>
            <person name="Nolan M."/>
            <person name="Ohm R."/>
            <person name="Pangilinan J."/>
            <person name="Park H.-J."/>
            <person name="Ramirez L."/>
            <person name="Alfaro M."/>
            <person name="Sun H."/>
            <person name="Tritt A."/>
            <person name="Yoshinaga Y."/>
            <person name="Zwiers L.-H."/>
            <person name="Turgeon B."/>
            <person name="Goodwin S."/>
            <person name="Spatafora J."/>
            <person name="Crous P."/>
            <person name="Grigoriev I."/>
        </authorList>
    </citation>
    <scope>NUCLEOTIDE SEQUENCE</scope>
    <source>
        <strain evidence="3">CBS 125425</strain>
    </source>
</reference>
<feature type="compositionally biased region" description="Basic and acidic residues" evidence="1">
    <location>
        <begin position="329"/>
        <end position="346"/>
    </location>
</feature>
<feature type="compositionally biased region" description="Polar residues" evidence="1">
    <location>
        <begin position="163"/>
        <end position="179"/>
    </location>
</feature>
<feature type="compositionally biased region" description="Basic residues" evidence="1">
    <location>
        <begin position="144"/>
        <end position="153"/>
    </location>
</feature>
<feature type="chain" id="PRO_5040504386" evidence="2">
    <location>
        <begin position="29"/>
        <end position="393"/>
    </location>
</feature>
<feature type="signal peptide" evidence="2">
    <location>
        <begin position="1"/>
        <end position="28"/>
    </location>
</feature>
<organism evidence="3 4">
    <name type="scientific">Polyplosphaeria fusca</name>
    <dbReference type="NCBI Taxonomy" id="682080"/>
    <lineage>
        <taxon>Eukaryota</taxon>
        <taxon>Fungi</taxon>
        <taxon>Dikarya</taxon>
        <taxon>Ascomycota</taxon>
        <taxon>Pezizomycotina</taxon>
        <taxon>Dothideomycetes</taxon>
        <taxon>Pleosporomycetidae</taxon>
        <taxon>Pleosporales</taxon>
        <taxon>Tetraplosphaeriaceae</taxon>
        <taxon>Polyplosphaeria</taxon>
    </lineage>
</organism>
<dbReference type="Proteomes" id="UP000799444">
    <property type="component" value="Unassembled WGS sequence"/>
</dbReference>
<feature type="region of interest" description="Disordered" evidence="1">
    <location>
        <begin position="310"/>
        <end position="346"/>
    </location>
</feature>
<dbReference type="AlphaFoldDB" id="A0A9P4UW79"/>
<evidence type="ECO:0000313" key="3">
    <source>
        <dbReference type="EMBL" id="KAF2729014.1"/>
    </source>
</evidence>
<feature type="region of interest" description="Disordered" evidence="1">
    <location>
        <begin position="58"/>
        <end position="78"/>
    </location>
</feature>
<accession>A0A9P4UW79</accession>
<evidence type="ECO:0000256" key="2">
    <source>
        <dbReference type="SAM" id="SignalP"/>
    </source>
</evidence>
<evidence type="ECO:0000313" key="4">
    <source>
        <dbReference type="Proteomes" id="UP000799444"/>
    </source>
</evidence>
<feature type="region of interest" description="Disordered" evidence="1">
    <location>
        <begin position="101"/>
        <end position="125"/>
    </location>
</feature>
<gene>
    <name evidence="3" type="ORF">EJ04DRAFT_556388</name>
</gene>
<dbReference type="OrthoDB" id="3946545at2759"/>
<comment type="caution">
    <text evidence="3">The sequence shown here is derived from an EMBL/GenBank/DDBJ whole genome shotgun (WGS) entry which is preliminary data.</text>
</comment>
<protein>
    <submittedName>
        <fullName evidence="3">Uncharacterized protein</fullName>
    </submittedName>
</protein>
<keyword evidence="2" id="KW-0732">Signal</keyword>
<keyword evidence="4" id="KW-1185">Reference proteome</keyword>
<evidence type="ECO:0000256" key="1">
    <source>
        <dbReference type="SAM" id="MobiDB-lite"/>
    </source>
</evidence>
<name>A0A9P4UW79_9PLEO</name>
<dbReference type="EMBL" id="ML996259">
    <property type="protein sequence ID" value="KAF2729014.1"/>
    <property type="molecule type" value="Genomic_DNA"/>
</dbReference>
<sequence>MEGSQVPEYVLQFVALQLLASCFTLSAASTADSLPLSQQRKGAEIMTSLRMHSQYRFSPAAGHHARPPSETSSWPGLYTGPSIEDTLADVASQARRSATCSRTHAGAWSDGPAPSQRFSSSSSSSSESSACASNVFSKWLCHPSPKRTKHRSSQTHPRPALRTYTSVPSQTISSRSSPGTAARRLSRNISQVTQRFGLRHIRSASPIQAHPLDNRVLNVRRSSSTPAFGNAHGNHFDIPEIWLVSASTAGWSRQNMHSTGYLDSPLDESRLRPLETLTPDRFHPPSSELASTRIVIPSVDPQSSGYLWKAGNEPSEDHKRTALATKKTHVTDQAEGRYSEDESEESCHALDKRKAVILDPECIRPQLEESLRKQSSTAHCKKAAGAVRRSSTG</sequence>
<feature type="region of interest" description="Disordered" evidence="1">
    <location>
        <begin position="143"/>
        <end position="186"/>
    </location>
</feature>
<feature type="region of interest" description="Disordered" evidence="1">
    <location>
        <begin position="369"/>
        <end position="393"/>
    </location>
</feature>
<proteinExistence type="predicted"/>